<evidence type="ECO:0000256" key="1">
    <source>
        <dbReference type="SAM" id="MobiDB-lite"/>
    </source>
</evidence>
<reference evidence="2 3" key="1">
    <citation type="submission" date="2016-04" db="EMBL/GenBank/DDBJ databases">
        <title>Draft genome of Fonsecaea erecta CBS 125763.</title>
        <authorList>
            <person name="Weiss V.A."/>
            <person name="Vicente V.A."/>
            <person name="Raittz R.T."/>
            <person name="Moreno L.F."/>
            <person name="De Souza E.M."/>
            <person name="Pedrosa F.O."/>
            <person name="Steffens M.B."/>
            <person name="Faoro H."/>
            <person name="Tadra-Sfeir M.Z."/>
            <person name="Najafzadeh M.J."/>
            <person name="Felipe M.S."/>
            <person name="Teixeira M."/>
            <person name="Sun J."/>
            <person name="Xi L."/>
            <person name="Gomes R."/>
            <person name="De Azevedo C.M."/>
            <person name="Salgado C.G."/>
            <person name="Da Silva M.B."/>
            <person name="Nascimento M.F."/>
            <person name="Queiroz-Telles F."/>
            <person name="Attili D.S."/>
            <person name="Gorbushina A."/>
        </authorList>
    </citation>
    <scope>NUCLEOTIDE SEQUENCE [LARGE SCALE GENOMIC DNA]</scope>
    <source>
        <strain evidence="2 3">CBS 125763</strain>
    </source>
</reference>
<dbReference type="RefSeq" id="XP_018693543.1">
    <property type="nucleotide sequence ID" value="XM_018836690.1"/>
</dbReference>
<evidence type="ECO:0000313" key="3">
    <source>
        <dbReference type="Proteomes" id="UP000078343"/>
    </source>
</evidence>
<feature type="compositionally biased region" description="Polar residues" evidence="1">
    <location>
        <begin position="15"/>
        <end position="31"/>
    </location>
</feature>
<dbReference type="Proteomes" id="UP000078343">
    <property type="component" value="Unassembled WGS sequence"/>
</dbReference>
<feature type="region of interest" description="Disordered" evidence="1">
    <location>
        <begin position="1"/>
        <end position="98"/>
    </location>
</feature>
<feature type="compositionally biased region" description="Polar residues" evidence="1">
    <location>
        <begin position="79"/>
        <end position="98"/>
    </location>
</feature>
<dbReference type="GeneID" id="30009346"/>
<comment type="caution">
    <text evidence="2">The sequence shown here is derived from an EMBL/GenBank/DDBJ whole genome shotgun (WGS) entry which is preliminary data.</text>
</comment>
<keyword evidence="3" id="KW-1185">Reference proteome</keyword>
<proteinExistence type="predicted"/>
<sequence>MSRKKISTRPKNGAAQRSTKQRPSPSVASSDRTLKRNVASVESEDHGEQKRRKITQSHYLLKPSPMIRRIRRLEEETASETLGESQARTSQTEHNGAQTPIVPPDEDLHFDLSPPPGLGLPAELIEGWKARQKRWTQPQQDDRKYTMHKWTQPAIDISSMTQEELSRLFVPEASSRDRSSRPPRTHHLSTNAKLPPPQDDGLTCTYVHCLSRRVQLQRHYVRGHAVCKPCYEYWLRRKRSYLRSAGLCARERLALEVKGQATFFCGNKLCGRESETSKSYLVEAETGELVRVCSACNTWWRRYRGEWRPEHVCWPKDPTKKRFYQRKPRSKKD</sequence>
<dbReference type="EMBL" id="LVYI01000004">
    <property type="protein sequence ID" value="OAP60176.1"/>
    <property type="molecule type" value="Genomic_DNA"/>
</dbReference>
<accession>A0A178ZL88</accession>
<protein>
    <submittedName>
        <fullName evidence="2">Uncharacterized protein</fullName>
    </submittedName>
</protein>
<evidence type="ECO:0000313" key="2">
    <source>
        <dbReference type="EMBL" id="OAP60176.1"/>
    </source>
</evidence>
<name>A0A178ZL88_9EURO</name>
<dbReference type="AlphaFoldDB" id="A0A178ZL88"/>
<feature type="region of interest" description="Disordered" evidence="1">
    <location>
        <begin position="171"/>
        <end position="195"/>
    </location>
</feature>
<gene>
    <name evidence="2" type="ORF">AYL99_05178</name>
</gene>
<organism evidence="2 3">
    <name type="scientific">Fonsecaea erecta</name>
    <dbReference type="NCBI Taxonomy" id="1367422"/>
    <lineage>
        <taxon>Eukaryota</taxon>
        <taxon>Fungi</taxon>
        <taxon>Dikarya</taxon>
        <taxon>Ascomycota</taxon>
        <taxon>Pezizomycotina</taxon>
        <taxon>Eurotiomycetes</taxon>
        <taxon>Chaetothyriomycetidae</taxon>
        <taxon>Chaetothyriales</taxon>
        <taxon>Herpotrichiellaceae</taxon>
        <taxon>Fonsecaea</taxon>
    </lineage>
</organism>